<dbReference type="InterPro" id="IPR018357">
    <property type="entry name" value="Hexapep_transf_CS"/>
</dbReference>
<dbReference type="PANTHER" id="PTHR43300:SF7">
    <property type="entry name" value="UDP-N-ACETYLBACILLOSAMINE N-ACETYLTRANSFERASE"/>
    <property type="match status" value="1"/>
</dbReference>
<keyword evidence="1 2" id="KW-0808">Transferase</keyword>
<sequence length="182" mass="19022">MTNVLIVHGAGGHGRVVSDAARLLGWDVMETDVKWRTAPGIDDLCHVAIGDNETRSNYKNYNLQTIIHPTAYVDSSAEIQAGVFVGPRGVIHISAKVGRGAIVNTGAIVEHDCVVGDWVHLSPGCVLCGTVTIGEGAWIGANATVRDGISIAPWAVVGCGAVVTKDIVESGTYVGAPARRIK</sequence>
<dbReference type="InterPro" id="IPR001451">
    <property type="entry name" value="Hexapep"/>
</dbReference>
<dbReference type="Pfam" id="PF00132">
    <property type="entry name" value="Hexapep"/>
    <property type="match status" value="1"/>
</dbReference>
<gene>
    <name evidence="2" type="ORF">MM415B01220_0010</name>
</gene>
<dbReference type="SUPFAM" id="SSF51161">
    <property type="entry name" value="Trimeric LpxA-like enzymes"/>
    <property type="match status" value="1"/>
</dbReference>
<dbReference type="InterPro" id="IPR050179">
    <property type="entry name" value="Trans_hexapeptide_repeat"/>
</dbReference>
<accession>A0A6M3ITP7</accession>
<reference evidence="2" key="1">
    <citation type="submission" date="2020-03" db="EMBL/GenBank/DDBJ databases">
        <title>The deep terrestrial virosphere.</title>
        <authorList>
            <person name="Holmfeldt K."/>
            <person name="Nilsson E."/>
            <person name="Simone D."/>
            <person name="Lopez-Fernandez M."/>
            <person name="Wu X."/>
            <person name="de Brujin I."/>
            <person name="Lundin D."/>
            <person name="Andersson A."/>
            <person name="Bertilsson S."/>
            <person name="Dopson M."/>
        </authorList>
    </citation>
    <scope>NUCLEOTIDE SEQUENCE</scope>
    <source>
        <strain evidence="2">MM415B01220</strain>
    </source>
</reference>
<dbReference type="GO" id="GO:0016740">
    <property type="term" value="F:transferase activity"/>
    <property type="evidence" value="ECO:0007669"/>
    <property type="project" value="UniProtKB-KW"/>
</dbReference>
<dbReference type="PROSITE" id="PS00101">
    <property type="entry name" value="HEXAPEP_TRANSFERASES"/>
    <property type="match status" value="1"/>
</dbReference>
<dbReference type="Gene3D" id="3.40.50.20">
    <property type="match status" value="1"/>
</dbReference>
<evidence type="ECO:0000256" key="1">
    <source>
        <dbReference type="ARBA" id="ARBA00022679"/>
    </source>
</evidence>
<dbReference type="PANTHER" id="PTHR43300">
    <property type="entry name" value="ACETYLTRANSFERASE"/>
    <property type="match status" value="1"/>
</dbReference>
<evidence type="ECO:0000313" key="2">
    <source>
        <dbReference type="EMBL" id="QJA59932.1"/>
    </source>
</evidence>
<dbReference type="NCBIfam" id="TIGR03570">
    <property type="entry name" value="NeuD_NnaD"/>
    <property type="match status" value="1"/>
</dbReference>
<dbReference type="InterPro" id="IPR011004">
    <property type="entry name" value="Trimer_LpxA-like_sf"/>
</dbReference>
<dbReference type="InterPro" id="IPR020019">
    <property type="entry name" value="AcTrfase_PglD-like"/>
</dbReference>
<dbReference type="Gene3D" id="2.160.10.10">
    <property type="entry name" value="Hexapeptide repeat proteins"/>
    <property type="match status" value="1"/>
</dbReference>
<dbReference type="AlphaFoldDB" id="A0A6M3ITP7"/>
<name>A0A6M3ITP7_9ZZZZ</name>
<proteinExistence type="predicted"/>
<organism evidence="2">
    <name type="scientific">viral metagenome</name>
    <dbReference type="NCBI Taxonomy" id="1070528"/>
    <lineage>
        <taxon>unclassified sequences</taxon>
        <taxon>metagenomes</taxon>
        <taxon>organismal metagenomes</taxon>
    </lineage>
</organism>
<dbReference type="CDD" id="cd03360">
    <property type="entry name" value="LbH_AT_putative"/>
    <property type="match status" value="1"/>
</dbReference>
<protein>
    <submittedName>
        <fullName evidence="2">Putative acetyltransferase</fullName>
    </submittedName>
</protein>
<dbReference type="EMBL" id="MT141389">
    <property type="protein sequence ID" value="QJA59932.1"/>
    <property type="molecule type" value="Genomic_DNA"/>
</dbReference>